<evidence type="ECO:0000256" key="1">
    <source>
        <dbReference type="ARBA" id="ARBA00022630"/>
    </source>
</evidence>
<proteinExistence type="predicted"/>
<name>A0A158DUT3_9BURK</name>
<protein>
    <submittedName>
        <fullName evidence="4">Alpha/beta hydrolase</fullName>
    </submittedName>
</protein>
<keyword evidence="2" id="KW-0274">FAD</keyword>
<keyword evidence="3" id="KW-0560">Oxidoreductase</keyword>
<dbReference type="InterPro" id="IPR036188">
    <property type="entry name" value="FAD/NAD-bd_sf"/>
</dbReference>
<dbReference type="GO" id="GO:0050661">
    <property type="term" value="F:NADP binding"/>
    <property type="evidence" value="ECO:0007669"/>
    <property type="project" value="InterPro"/>
</dbReference>
<dbReference type="Gene3D" id="3.50.50.60">
    <property type="entry name" value="FAD/NAD(P)-binding domain"/>
    <property type="match status" value="1"/>
</dbReference>
<keyword evidence="1" id="KW-0285">Flavoprotein</keyword>
<sequence>MYDATTETQLEEARALTPAESVTLWLESFETALNTGDRAAMDRLFIEDSHWRDLFAITWNLTPSDSREVVVSTFLREQPRIQACAFKIAEGHTQPRRVTRAGVEIIEAIFQFETAVGRCLGLLRLPASEPQKAWVISTSLRELKGFEEPVGDKRPDGASKRTFGGQAWGERRAQEQEYTDREPAVLIVGGGHNGLSIAARLRLLGVDALVVERLPRVGDVWRKRYSALALHNEIHLNHMPYMPYPSSWPKYLPKDMLGDWLEAYAVAMECNVWTSSTFVQGSYDEARGEWTARVRRGDGTERVLHPRHIVFANGVVGEPRMPDVPGLKDFAGKLIHAQGFESGAPWKGKNVLVLGVGNSAHDIAQDLHGHGANVKMIQRGSLTVFSVKAASINHAIYYKEKLPLEDCDLIATSNTAEVLLRGYKLATQRMIEIDKDLIEGLQARGFKLDFGPENGGHQMKIRRNHGGYYLNVGCSDLIISGDVGLIHYEDIDRFVPEGALMKDGRIEKADLVVAATGYYPPTDVVRELLGEEIVQKIGPIWGTDSTGEMANMYKPTPQKGLWFTGGGFAQGRVWSHYVALQIKAREAGLVS</sequence>
<dbReference type="GO" id="GO:0050660">
    <property type="term" value="F:flavin adenine dinucleotide binding"/>
    <property type="evidence" value="ECO:0007669"/>
    <property type="project" value="InterPro"/>
</dbReference>
<evidence type="ECO:0000313" key="5">
    <source>
        <dbReference type="Proteomes" id="UP000071859"/>
    </source>
</evidence>
<gene>
    <name evidence="4" type="ORF">AWB78_05650</name>
</gene>
<dbReference type="EMBL" id="FCOX02000037">
    <property type="protein sequence ID" value="SAK98355.1"/>
    <property type="molecule type" value="Genomic_DNA"/>
</dbReference>
<dbReference type="SUPFAM" id="SSF51905">
    <property type="entry name" value="FAD/NAD(P)-binding domain"/>
    <property type="match status" value="1"/>
</dbReference>
<evidence type="ECO:0000256" key="3">
    <source>
        <dbReference type="ARBA" id="ARBA00023002"/>
    </source>
</evidence>
<dbReference type="PANTHER" id="PTHR43539">
    <property type="entry name" value="FLAVIN-BINDING MONOOXYGENASE-LIKE PROTEIN (AFU_ORTHOLOGUE AFUA_4G09220)"/>
    <property type="match status" value="1"/>
</dbReference>
<dbReference type="Pfam" id="PF00743">
    <property type="entry name" value="FMO-like"/>
    <property type="match status" value="1"/>
</dbReference>
<organism evidence="4 5">
    <name type="scientific">Caballeronia calidae</name>
    <dbReference type="NCBI Taxonomy" id="1777139"/>
    <lineage>
        <taxon>Bacteria</taxon>
        <taxon>Pseudomonadati</taxon>
        <taxon>Pseudomonadota</taxon>
        <taxon>Betaproteobacteria</taxon>
        <taxon>Burkholderiales</taxon>
        <taxon>Burkholderiaceae</taxon>
        <taxon>Caballeronia</taxon>
    </lineage>
</organism>
<dbReference type="OrthoDB" id="9773233at2"/>
<dbReference type="InterPro" id="IPR050982">
    <property type="entry name" value="Auxin_biosynth/cation_transpt"/>
</dbReference>
<dbReference type="Proteomes" id="UP000071859">
    <property type="component" value="Unassembled WGS sequence"/>
</dbReference>
<dbReference type="GO" id="GO:0016787">
    <property type="term" value="F:hydrolase activity"/>
    <property type="evidence" value="ECO:0007669"/>
    <property type="project" value="UniProtKB-KW"/>
</dbReference>
<dbReference type="PANTHER" id="PTHR43539:SF68">
    <property type="entry name" value="FLAVIN-BINDING MONOOXYGENASE-LIKE PROTEIN (AFU_ORTHOLOGUE AFUA_4G09220)"/>
    <property type="match status" value="1"/>
</dbReference>
<keyword evidence="4" id="KW-0378">Hydrolase</keyword>
<evidence type="ECO:0000313" key="4">
    <source>
        <dbReference type="EMBL" id="SAK98355.1"/>
    </source>
</evidence>
<accession>A0A158DUT3</accession>
<evidence type="ECO:0000256" key="2">
    <source>
        <dbReference type="ARBA" id="ARBA00022827"/>
    </source>
</evidence>
<dbReference type="Pfam" id="PF13450">
    <property type="entry name" value="NAD_binding_8"/>
    <property type="match status" value="1"/>
</dbReference>
<comment type="caution">
    <text evidence="4">The sequence shown here is derived from an EMBL/GenBank/DDBJ whole genome shotgun (WGS) entry which is preliminary data.</text>
</comment>
<dbReference type="RefSeq" id="WP_062609274.1">
    <property type="nucleotide sequence ID" value="NZ_FCOX02000037.1"/>
</dbReference>
<dbReference type="InterPro" id="IPR020946">
    <property type="entry name" value="Flavin_mOase-like"/>
</dbReference>
<dbReference type="AlphaFoldDB" id="A0A158DUT3"/>
<reference evidence="4" key="1">
    <citation type="submission" date="2016-01" db="EMBL/GenBank/DDBJ databases">
        <authorList>
            <person name="Peeters C."/>
        </authorList>
    </citation>
    <scope>NUCLEOTIDE SEQUENCE</scope>
    <source>
        <strain evidence="4">LMG 29321</strain>
    </source>
</reference>
<dbReference type="GO" id="GO:0004499">
    <property type="term" value="F:N,N-dimethylaniline monooxygenase activity"/>
    <property type="evidence" value="ECO:0007669"/>
    <property type="project" value="InterPro"/>
</dbReference>
<keyword evidence="5" id="KW-1185">Reference proteome</keyword>